<dbReference type="PANTHER" id="PTHR43292:SF3">
    <property type="entry name" value="ACYL-COA DEHYDROGENASE FADE29"/>
    <property type="match status" value="1"/>
</dbReference>
<dbReference type="InterPro" id="IPR052161">
    <property type="entry name" value="Mycobact_Acyl-CoA_DH"/>
</dbReference>
<evidence type="ECO:0000259" key="7">
    <source>
        <dbReference type="Pfam" id="PF02770"/>
    </source>
</evidence>
<dbReference type="Pfam" id="PF02770">
    <property type="entry name" value="Acyl-CoA_dh_M"/>
    <property type="match status" value="1"/>
</dbReference>
<dbReference type="SUPFAM" id="SSF47203">
    <property type="entry name" value="Acyl-CoA dehydrogenase C-terminal domain-like"/>
    <property type="match status" value="1"/>
</dbReference>
<dbReference type="InterPro" id="IPR006091">
    <property type="entry name" value="Acyl-CoA_Oxase/DH_mid-dom"/>
</dbReference>
<dbReference type="InterPro" id="IPR009075">
    <property type="entry name" value="AcylCo_DH/oxidase_C"/>
</dbReference>
<gene>
    <name evidence="8" type="ORF">S01H1_36847</name>
</gene>
<evidence type="ECO:0000259" key="6">
    <source>
        <dbReference type="Pfam" id="PF00441"/>
    </source>
</evidence>
<evidence type="ECO:0000256" key="3">
    <source>
        <dbReference type="ARBA" id="ARBA00022630"/>
    </source>
</evidence>
<dbReference type="Pfam" id="PF00441">
    <property type="entry name" value="Acyl-CoA_dh_1"/>
    <property type="match status" value="1"/>
</dbReference>
<evidence type="ECO:0000256" key="5">
    <source>
        <dbReference type="ARBA" id="ARBA00023002"/>
    </source>
</evidence>
<dbReference type="Gene3D" id="1.20.140.10">
    <property type="entry name" value="Butyryl-CoA Dehydrogenase, subunit A, domain 3"/>
    <property type="match status" value="1"/>
</dbReference>
<dbReference type="InterPro" id="IPR046373">
    <property type="entry name" value="Acyl-CoA_Oxase/DH_mid-dom_sf"/>
</dbReference>
<dbReference type="AlphaFoldDB" id="X0V8Y6"/>
<comment type="caution">
    <text evidence="8">The sequence shown here is derived from an EMBL/GenBank/DDBJ whole genome shotgun (WGS) entry which is preliminary data.</text>
</comment>
<dbReference type="GO" id="GO:0005886">
    <property type="term" value="C:plasma membrane"/>
    <property type="evidence" value="ECO:0007669"/>
    <property type="project" value="TreeGrafter"/>
</dbReference>
<dbReference type="Gene3D" id="2.40.110.10">
    <property type="entry name" value="Butyryl-CoA Dehydrogenase, subunit A, domain 2"/>
    <property type="match status" value="1"/>
</dbReference>
<dbReference type="InterPro" id="IPR009100">
    <property type="entry name" value="AcylCoA_DH/oxidase_NM_dom_sf"/>
</dbReference>
<evidence type="ECO:0000313" key="8">
    <source>
        <dbReference type="EMBL" id="GAG07817.1"/>
    </source>
</evidence>
<dbReference type="SUPFAM" id="SSF56645">
    <property type="entry name" value="Acyl-CoA dehydrogenase NM domain-like"/>
    <property type="match status" value="1"/>
</dbReference>
<reference evidence="8" key="1">
    <citation type="journal article" date="2014" name="Front. Microbiol.">
        <title>High frequency of phylogenetically diverse reductive dehalogenase-homologous genes in deep subseafloor sedimentary metagenomes.</title>
        <authorList>
            <person name="Kawai M."/>
            <person name="Futagami T."/>
            <person name="Toyoda A."/>
            <person name="Takaki Y."/>
            <person name="Nishi S."/>
            <person name="Hori S."/>
            <person name="Arai W."/>
            <person name="Tsubouchi T."/>
            <person name="Morono Y."/>
            <person name="Uchiyama I."/>
            <person name="Ito T."/>
            <person name="Fujiyama A."/>
            <person name="Inagaki F."/>
            <person name="Takami H."/>
        </authorList>
    </citation>
    <scope>NUCLEOTIDE SEQUENCE</scope>
    <source>
        <strain evidence="8">Expedition CK06-06</strain>
    </source>
</reference>
<feature type="non-terminal residue" evidence="8">
    <location>
        <position position="1"/>
    </location>
</feature>
<keyword evidence="3" id="KW-0285">Flavoprotein</keyword>
<dbReference type="EMBL" id="BARS01023118">
    <property type="protein sequence ID" value="GAG07817.1"/>
    <property type="molecule type" value="Genomic_DNA"/>
</dbReference>
<dbReference type="InterPro" id="IPR006089">
    <property type="entry name" value="Acyl-CoA_DH_CS"/>
</dbReference>
<sequence>PTLIRFASEEQKREHLPGIGKGEIFWCECLSEPGAGSDLASLKTQATEDGDYFVINGQKVWTSAAHEADQCIVLARTSQEPPKHKGLSLFLADMKTPGITVRPIVNMAGDHEFNEVFFDNVRVPKRNVVGGENQGWYVIMGLLNFERASAVPLYAVALRYIEDILQYARQAKSPRPVLRHRLCELVIQCEMARLLTYRVAWMQEKGMPFDTEAATVKLFSAELNQRLSALGMEVLGLYGSLSKPSKWAPLDGRPSWYYLRSIGNTLEMGA</sequence>
<evidence type="ECO:0000256" key="4">
    <source>
        <dbReference type="ARBA" id="ARBA00022827"/>
    </source>
</evidence>
<evidence type="ECO:0008006" key="9">
    <source>
        <dbReference type="Google" id="ProtNLM"/>
    </source>
</evidence>
<feature type="non-terminal residue" evidence="8">
    <location>
        <position position="270"/>
    </location>
</feature>
<name>X0V8Y6_9ZZZZ</name>
<feature type="domain" description="Acyl-CoA oxidase/dehydrogenase middle" evidence="7">
    <location>
        <begin position="27"/>
        <end position="121"/>
    </location>
</feature>
<dbReference type="GO" id="GO:0003995">
    <property type="term" value="F:acyl-CoA dehydrogenase activity"/>
    <property type="evidence" value="ECO:0007669"/>
    <property type="project" value="InterPro"/>
</dbReference>
<protein>
    <recommendedName>
        <fullName evidence="9">Acyl-CoA oxidase/dehydrogenase middle domain-containing protein</fullName>
    </recommendedName>
</protein>
<proteinExistence type="inferred from homology"/>
<comment type="similarity">
    <text evidence="2">Belongs to the acyl-CoA dehydrogenase family.</text>
</comment>
<dbReference type="PROSITE" id="PS00072">
    <property type="entry name" value="ACYL_COA_DH_1"/>
    <property type="match status" value="1"/>
</dbReference>
<dbReference type="FunFam" id="2.40.110.10:FF:000011">
    <property type="entry name" value="Acyl-CoA dehydrogenase FadE34"/>
    <property type="match status" value="1"/>
</dbReference>
<keyword evidence="5" id="KW-0560">Oxidoreductase</keyword>
<evidence type="ECO:0000256" key="2">
    <source>
        <dbReference type="ARBA" id="ARBA00009347"/>
    </source>
</evidence>
<accession>X0V8Y6</accession>
<keyword evidence="4" id="KW-0274">FAD</keyword>
<dbReference type="InterPro" id="IPR036250">
    <property type="entry name" value="AcylCo_DH-like_C"/>
</dbReference>
<evidence type="ECO:0000256" key="1">
    <source>
        <dbReference type="ARBA" id="ARBA00001974"/>
    </source>
</evidence>
<organism evidence="8">
    <name type="scientific">marine sediment metagenome</name>
    <dbReference type="NCBI Taxonomy" id="412755"/>
    <lineage>
        <taxon>unclassified sequences</taxon>
        <taxon>metagenomes</taxon>
        <taxon>ecological metagenomes</taxon>
    </lineage>
</organism>
<dbReference type="PANTHER" id="PTHR43292">
    <property type="entry name" value="ACYL-COA DEHYDROGENASE"/>
    <property type="match status" value="1"/>
</dbReference>
<comment type="cofactor">
    <cofactor evidence="1">
        <name>FAD</name>
        <dbReference type="ChEBI" id="CHEBI:57692"/>
    </cofactor>
</comment>
<feature type="domain" description="Acyl-CoA dehydrogenase/oxidase C-terminal" evidence="6">
    <location>
        <begin position="133"/>
        <end position="240"/>
    </location>
</feature>